<keyword evidence="1" id="KW-0732">Signal</keyword>
<gene>
    <name evidence="2" type="ORF">EV186_101834</name>
</gene>
<proteinExistence type="predicted"/>
<sequence length="174" mass="18621">MKVLRTLVCGAAAAIVALTVPAAADASSLADPNGKYCVQDLSDGPESCFTTEQALNAYQSELSLTPLLTVFRNTNYVGSGGYKNYVSAYGRIYCDDRTDYNEASQRYLSADKYSNGLSVDLSISSFVIAPNSGCIVTFWKGNFSGDSITKAFSCPNMATCYSGWDNKARSLAVT</sequence>
<reference evidence="2 3" key="1">
    <citation type="submission" date="2019-03" db="EMBL/GenBank/DDBJ databases">
        <title>Genomic Encyclopedia of Type Strains, Phase IV (KMG-IV): sequencing the most valuable type-strain genomes for metagenomic binning, comparative biology and taxonomic classification.</title>
        <authorList>
            <person name="Goeker M."/>
        </authorList>
    </citation>
    <scope>NUCLEOTIDE SEQUENCE [LARGE SCALE GENOMIC DNA]</scope>
    <source>
        <strain evidence="2 3">DSM 45361</strain>
    </source>
</reference>
<keyword evidence="3" id="KW-1185">Reference proteome</keyword>
<evidence type="ECO:0000313" key="3">
    <source>
        <dbReference type="Proteomes" id="UP000295444"/>
    </source>
</evidence>
<dbReference type="EMBL" id="SNXZ01000001">
    <property type="protein sequence ID" value="TDQ04874.1"/>
    <property type="molecule type" value="Genomic_DNA"/>
</dbReference>
<feature type="chain" id="PRO_5038752826" description="Peptidase inhibitor family I36" evidence="1">
    <location>
        <begin position="25"/>
        <end position="174"/>
    </location>
</feature>
<comment type="caution">
    <text evidence="2">The sequence shown here is derived from an EMBL/GenBank/DDBJ whole genome shotgun (WGS) entry which is preliminary data.</text>
</comment>
<evidence type="ECO:0000256" key="1">
    <source>
        <dbReference type="SAM" id="SignalP"/>
    </source>
</evidence>
<name>A0A4R6SLW5_LABRH</name>
<protein>
    <recommendedName>
        <fullName evidence="4">Peptidase inhibitor family I36</fullName>
    </recommendedName>
</protein>
<evidence type="ECO:0008006" key="4">
    <source>
        <dbReference type="Google" id="ProtNLM"/>
    </source>
</evidence>
<dbReference type="Proteomes" id="UP000295444">
    <property type="component" value="Unassembled WGS sequence"/>
</dbReference>
<evidence type="ECO:0000313" key="2">
    <source>
        <dbReference type="EMBL" id="TDQ04874.1"/>
    </source>
</evidence>
<accession>A0A4R6SLW5</accession>
<dbReference type="AlphaFoldDB" id="A0A4R6SLW5"/>
<dbReference type="OrthoDB" id="9978210at2"/>
<dbReference type="RefSeq" id="WP_133847718.1">
    <property type="nucleotide sequence ID" value="NZ_SNXZ01000001.1"/>
</dbReference>
<feature type="signal peptide" evidence="1">
    <location>
        <begin position="1"/>
        <end position="24"/>
    </location>
</feature>
<organism evidence="2 3">
    <name type="scientific">Labedaea rhizosphaerae</name>
    <dbReference type="NCBI Taxonomy" id="598644"/>
    <lineage>
        <taxon>Bacteria</taxon>
        <taxon>Bacillati</taxon>
        <taxon>Actinomycetota</taxon>
        <taxon>Actinomycetes</taxon>
        <taxon>Pseudonocardiales</taxon>
        <taxon>Pseudonocardiaceae</taxon>
        <taxon>Labedaea</taxon>
    </lineage>
</organism>